<protein>
    <submittedName>
        <fullName evidence="2">FAAH2 protein</fullName>
    </submittedName>
</protein>
<dbReference type="EMBL" id="CAJNJA010018776">
    <property type="protein sequence ID" value="CAE7431091.1"/>
    <property type="molecule type" value="Genomic_DNA"/>
</dbReference>
<proteinExistence type="predicted"/>
<evidence type="ECO:0000313" key="3">
    <source>
        <dbReference type="Proteomes" id="UP000601435"/>
    </source>
</evidence>
<organism evidence="2 3">
    <name type="scientific">Symbiodinium necroappetens</name>
    <dbReference type="NCBI Taxonomy" id="1628268"/>
    <lineage>
        <taxon>Eukaryota</taxon>
        <taxon>Sar</taxon>
        <taxon>Alveolata</taxon>
        <taxon>Dinophyceae</taxon>
        <taxon>Suessiales</taxon>
        <taxon>Symbiodiniaceae</taxon>
        <taxon>Symbiodinium</taxon>
    </lineage>
</organism>
<gene>
    <name evidence="2" type="primary">FAAH2</name>
    <name evidence="2" type="ORF">SNEC2469_LOCUS11838</name>
</gene>
<dbReference type="PANTHER" id="PTHR43372">
    <property type="entry name" value="FATTY-ACID AMIDE HYDROLASE"/>
    <property type="match status" value="1"/>
</dbReference>
<dbReference type="Proteomes" id="UP000601435">
    <property type="component" value="Unassembled WGS sequence"/>
</dbReference>
<name>A0A812RDY9_9DINO</name>
<dbReference type="GO" id="GO:0012505">
    <property type="term" value="C:endomembrane system"/>
    <property type="evidence" value="ECO:0007669"/>
    <property type="project" value="TreeGrafter"/>
</dbReference>
<dbReference type="InterPro" id="IPR023631">
    <property type="entry name" value="Amidase_dom"/>
</dbReference>
<feature type="domain" description="Amidase" evidence="1">
    <location>
        <begin position="1"/>
        <end position="344"/>
    </location>
</feature>
<evidence type="ECO:0000313" key="2">
    <source>
        <dbReference type="EMBL" id="CAE7431091.1"/>
    </source>
</evidence>
<dbReference type="InterPro" id="IPR052739">
    <property type="entry name" value="FAAH2"/>
</dbReference>
<dbReference type="AlphaFoldDB" id="A0A812RDY9"/>
<sequence>MWMETYNLVYGRSHNPHGLHLTPGGSSGGTAALVAALGAPVGLTADIGGSTRIPALFNGLFGHKPTGGILPNTRTHLNEFHGAVCRICQLGMVCRHADDMLPLLKIMSGLPDSTEDPLVHEYRSPPSWGLPKLGPLRVGSLRFRGGWPGSAQELLLSGISAPQREAQAAAVSALRQEGCEIEEIFLEDLAVGEWFGCWSTRIQAAGGAAFREVLCQKGPLFGLGELLRYAVGRSPFTFPALMLAFLEDWVQLVEPPLEKRLRISAEVEAQLREVLTRCQVLLMPTLPRHGCLHDELTVRVFDSSFTGIWNALEFPATAVPMGLSAGKPVGVQIVSLPGKDELTLAVASLLANLGVARCIPPGISLTSSLIT</sequence>
<dbReference type="OrthoDB" id="6428749at2759"/>
<dbReference type="SUPFAM" id="SSF75304">
    <property type="entry name" value="Amidase signature (AS) enzymes"/>
    <property type="match status" value="1"/>
</dbReference>
<accession>A0A812RDY9</accession>
<dbReference type="InterPro" id="IPR036928">
    <property type="entry name" value="AS_sf"/>
</dbReference>
<dbReference type="Pfam" id="PF01425">
    <property type="entry name" value="Amidase"/>
    <property type="match status" value="1"/>
</dbReference>
<dbReference type="PANTHER" id="PTHR43372:SF4">
    <property type="entry name" value="FATTY-ACID AMIDE HYDROLASE 2"/>
    <property type="match status" value="1"/>
</dbReference>
<reference evidence="2" key="1">
    <citation type="submission" date="2021-02" db="EMBL/GenBank/DDBJ databases">
        <authorList>
            <person name="Dougan E. K."/>
            <person name="Rhodes N."/>
            <person name="Thang M."/>
            <person name="Chan C."/>
        </authorList>
    </citation>
    <scope>NUCLEOTIDE SEQUENCE</scope>
</reference>
<dbReference type="Gene3D" id="3.90.1300.10">
    <property type="entry name" value="Amidase signature (AS) domain"/>
    <property type="match status" value="1"/>
</dbReference>
<keyword evidence="3" id="KW-1185">Reference proteome</keyword>
<comment type="caution">
    <text evidence="2">The sequence shown here is derived from an EMBL/GenBank/DDBJ whole genome shotgun (WGS) entry which is preliminary data.</text>
</comment>
<evidence type="ECO:0000259" key="1">
    <source>
        <dbReference type="Pfam" id="PF01425"/>
    </source>
</evidence>